<feature type="compositionally biased region" description="Low complexity" evidence="1">
    <location>
        <begin position="273"/>
        <end position="283"/>
    </location>
</feature>
<feature type="compositionally biased region" description="Basic and acidic residues" evidence="1">
    <location>
        <begin position="218"/>
        <end position="236"/>
    </location>
</feature>
<feature type="compositionally biased region" description="Basic and acidic residues" evidence="1">
    <location>
        <begin position="113"/>
        <end position="132"/>
    </location>
</feature>
<feature type="compositionally biased region" description="Basic residues" evidence="1">
    <location>
        <begin position="244"/>
        <end position="269"/>
    </location>
</feature>
<feature type="non-terminal residue" evidence="2">
    <location>
        <position position="416"/>
    </location>
</feature>
<name>A0A6J4MC40_9ACTN</name>
<feature type="compositionally biased region" description="Basic and acidic residues" evidence="1">
    <location>
        <begin position="378"/>
        <end position="388"/>
    </location>
</feature>
<feature type="compositionally biased region" description="Basic residues" evidence="1">
    <location>
        <begin position="90"/>
        <end position="103"/>
    </location>
</feature>
<feature type="compositionally biased region" description="Basic residues" evidence="1">
    <location>
        <begin position="1"/>
        <end position="74"/>
    </location>
</feature>
<feature type="compositionally biased region" description="Basic and acidic residues" evidence="1">
    <location>
        <begin position="333"/>
        <end position="352"/>
    </location>
</feature>
<organism evidence="2">
    <name type="scientific">uncultured Frankineae bacterium</name>
    <dbReference type="NCBI Taxonomy" id="437475"/>
    <lineage>
        <taxon>Bacteria</taxon>
        <taxon>Bacillati</taxon>
        <taxon>Actinomycetota</taxon>
        <taxon>Actinomycetes</taxon>
        <taxon>Frankiales</taxon>
        <taxon>environmental samples</taxon>
    </lineage>
</organism>
<sequence length="416" mass="49252">EPRQAHRRPRHGRRPCRSLRLQHPRPRRRRFGHRRRRRRGQDRHRHRRHRDHPRRPHRPHRRLLRPRHRHHQRQHAVLGEAERGRQGVRGVHRQARRQGHRLRAAAGRAALLGHEEQRPRDAADHRVADQHGARVQLRGRQDHQPAVGLGAQPDQARGQHRRRRRLRRRDVQRPAVRPRQQADQGRRQARPHLLRGRVRRQRPRRLQGLRRQQRHDRRRAEDQADRPGHELADHELQVAGRQRDRAHRRPRPDRFRGCRRGRDRPRRPDHRQQPGLLAGPAQEPGGGAAQEAPDRQLAGQRLRHAPRAARGVPRQVPQGGPEPGRGLRHRDGRGHEADPRHRLRERRHDPRRPAGGQEGAERRRHRQPRRAAGPVGRRRQEPEPRELHPAAGRRPRWRQAAAGGDRPGRGRRRPDV</sequence>
<reference evidence="2" key="1">
    <citation type="submission" date="2020-02" db="EMBL/GenBank/DDBJ databases">
        <authorList>
            <person name="Meier V. D."/>
        </authorList>
    </citation>
    <scope>NUCLEOTIDE SEQUENCE</scope>
    <source>
        <strain evidence="2">AVDCRST_MAG16</strain>
    </source>
</reference>
<evidence type="ECO:0000256" key="1">
    <source>
        <dbReference type="SAM" id="MobiDB-lite"/>
    </source>
</evidence>
<gene>
    <name evidence="2" type="ORF">AVDCRST_MAG16-2558</name>
</gene>
<protein>
    <submittedName>
        <fullName evidence="2">ABC transporter, substrate-binding protein (Cluster 4, leucine/isoleucine/valine/benzoate)</fullName>
    </submittedName>
</protein>
<accession>A0A6J4MC40</accession>
<feature type="compositionally biased region" description="Low complexity" evidence="1">
    <location>
        <begin position="173"/>
        <end position="183"/>
    </location>
</feature>
<feature type="compositionally biased region" description="Basic residues" evidence="1">
    <location>
        <begin position="187"/>
        <end position="217"/>
    </location>
</feature>
<evidence type="ECO:0000313" key="2">
    <source>
        <dbReference type="EMBL" id="CAA9353780.1"/>
    </source>
</evidence>
<dbReference type="AlphaFoldDB" id="A0A6J4MC40"/>
<feature type="compositionally biased region" description="Basic residues" evidence="1">
    <location>
        <begin position="158"/>
        <end position="170"/>
    </location>
</feature>
<feature type="region of interest" description="Disordered" evidence="1">
    <location>
        <begin position="1"/>
        <end position="416"/>
    </location>
</feature>
<feature type="non-terminal residue" evidence="2">
    <location>
        <position position="1"/>
    </location>
</feature>
<proteinExistence type="predicted"/>
<dbReference type="EMBL" id="CADCUE010000237">
    <property type="protein sequence ID" value="CAA9353780.1"/>
    <property type="molecule type" value="Genomic_DNA"/>
</dbReference>